<keyword evidence="2" id="KW-1185">Reference proteome</keyword>
<gene>
    <name evidence="1" type="primary">yabJ_3</name>
    <name evidence="1" type="ORF">Mame_00671</name>
</gene>
<name>A0A1U9YX78_9HYPH</name>
<evidence type="ECO:0000313" key="1">
    <source>
        <dbReference type="EMBL" id="AQZ50047.1"/>
    </source>
</evidence>
<dbReference type="CDD" id="cd00448">
    <property type="entry name" value="YjgF_YER057c_UK114_family"/>
    <property type="match status" value="1"/>
</dbReference>
<dbReference type="KEGG" id="mmed:Mame_00671"/>
<dbReference type="GO" id="GO:0016787">
    <property type="term" value="F:hydrolase activity"/>
    <property type="evidence" value="ECO:0007669"/>
    <property type="project" value="UniProtKB-KW"/>
</dbReference>
<dbReference type="Pfam" id="PF01042">
    <property type="entry name" value="Ribonuc_L-PSP"/>
    <property type="match status" value="1"/>
</dbReference>
<dbReference type="Gene3D" id="3.30.1330.40">
    <property type="entry name" value="RutC-like"/>
    <property type="match status" value="1"/>
</dbReference>
<proteinExistence type="predicted"/>
<dbReference type="Proteomes" id="UP000191135">
    <property type="component" value="Chromosome"/>
</dbReference>
<dbReference type="eggNOG" id="COG0251">
    <property type="taxonomic scope" value="Bacteria"/>
</dbReference>
<protein>
    <submittedName>
        <fullName evidence="1">Enamine/imine deaminase</fullName>
        <ecNumber evidence="1">3.5.4.-</ecNumber>
    </submittedName>
</protein>
<sequence length="163" mass="17896">MNTPAAHPHTAEKPPIKIVFESSGMTSFSQSPHQFLEPEGWVPARGYANGMAATGRMVVTGGLVGWNARQEFEHDDLVGQFEQTLRNIAAVLAEAGARPEHVVRLTWYVTDKREYLDNLKELGLVYRKVMGRHFPAMAVVQVVALMEDAAKVEIEATAVIPAG</sequence>
<dbReference type="EMBL" id="CP020330">
    <property type="protein sequence ID" value="AQZ50047.1"/>
    <property type="molecule type" value="Genomic_DNA"/>
</dbReference>
<dbReference type="SUPFAM" id="SSF55298">
    <property type="entry name" value="YjgF-like"/>
    <property type="match status" value="1"/>
</dbReference>
<keyword evidence="1" id="KW-0378">Hydrolase</keyword>
<dbReference type="AlphaFoldDB" id="A0A1U9YX78"/>
<dbReference type="PANTHER" id="PTHR43857:SF1">
    <property type="entry name" value="YJGH FAMILY PROTEIN"/>
    <property type="match status" value="1"/>
</dbReference>
<accession>A0A1U9YX78</accession>
<reference evidence="1 2" key="1">
    <citation type="submission" date="2017-03" db="EMBL/GenBank/DDBJ databases">
        <title>Foreign affairs: Plasmid Transfer between Roseobacters and Rhizobia.</title>
        <authorList>
            <person name="Bartling P."/>
            <person name="Bunk B."/>
            <person name="Overmann J."/>
            <person name="Brinkmann H."/>
            <person name="Petersen J."/>
        </authorList>
    </citation>
    <scope>NUCLEOTIDE SEQUENCE [LARGE SCALE GENOMIC DNA]</scope>
    <source>
        <strain evidence="1 2">MACL11</strain>
    </source>
</reference>
<dbReference type="STRING" id="1122214.Mame_00671"/>
<evidence type="ECO:0000313" key="2">
    <source>
        <dbReference type="Proteomes" id="UP000191135"/>
    </source>
</evidence>
<dbReference type="PANTHER" id="PTHR43857">
    <property type="entry name" value="BLR7761 PROTEIN"/>
    <property type="match status" value="1"/>
</dbReference>
<dbReference type="InterPro" id="IPR035959">
    <property type="entry name" value="RutC-like_sf"/>
</dbReference>
<dbReference type="EC" id="3.5.4.-" evidence="1"/>
<dbReference type="InterPro" id="IPR006175">
    <property type="entry name" value="YjgF/YER057c/UK114"/>
</dbReference>
<organism evidence="1 2">
    <name type="scientific">Martelella mediterranea DSM 17316</name>
    <dbReference type="NCBI Taxonomy" id="1122214"/>
    <lineage>
        <taxon>Bacteria</taxon>
        <taxon>Pseudomonadati</taxon>
        <taxon>Pseudomonadota</taxon>
        <taxon>Alphaproteobacteria</taxon>
        <taxon>Hyphomicrobiales</taxon>
        <taxon>Aurantimonadaceae</taxon>
        <taxon>Martelella</taxon>
    </lineage>
</organism>